<keyword evidence="3" id="KW-1185">Reference proteome</keyword>
<accession>A0A3Q0KS16</accession>
<protein>
    <submittedName>
        <fullName evidence="4">Gag protein</fullName>
    </submittedName>
</protein>
<feature type="domain" description="DUF7041" evidence="2">
    <location>
        <begin position="276"/>
        <end position="358"/>
    </location>
</feature>
<sequence length="529" mass="60268">MLDSIETHNLEDLSPLEIDTVMTTKSRLPEFDRSDPDLWFAQLEHYFTRHNIKSEGIRYRDLCSILPPSVAKEVRDLILDPPSPQPYTILRREIMNRLSLSDSQRIQRLFQGETLGDRSPSQFMRHLQVLMGDNTVGEAVLKQGWIQALPCYVQHCLDAQDPETSLSHLARIADRIMERGPPTGPGTINHTQKVESAKDPVIEGLIASVKSLTEAVTRMQMGHRNRSRSPQRPRSKSQNRSQMSRQPGQFYSIETHNLEDLSPVEIDTVMTTKSRLPEFDRSDPDLWFAQLEHYFTRHNIKSEGIRYRDLCSILPPSVAKEVRDLILDPPSPQPYTILRREIMNRLSLSDSQRIQRLFQGETLGDRSPSQFMRHLQVLMGDNTVGEAVLKQGWIQALPCYVQHCLDAQDPETSLSHLARIADRIMERGPPTGPGTINHTQKVESAKDPVIEGLIASVKSLTEAVTRMQMGHRNRSRSPQRPRSKSQNRSQMSRQPGQFCDLSRNEINSYSYFVGIGSPHLEGSVQFQIS</sequence>
<feature type="domain" description="DUF7041" evidence="2">
    <location>
        <begin position="28"/>
        <end position="110"/>
    </location>
</feature>
<dbReference type="InParanoid" id="A0A3Q0KS16"/>
<dbReference type="AlphaFoldDB" id="A0A3Q0KS16"/>
<dbReference type="WBParaSite" id="Smp_165450.1">
    <property type="protein sequence ID" value="Smp_165450.1"/>
    <property type="gene ID" value="Smp_165450"/>
</dbReference>
<name>A0A3Q0KS16_SCHMA</name>
<dbReference type="Proteomes" id="UP000008854">
    <property type="component" value="Unassembled WGS sequence"/>
</dbReference>
<dbReference type="Pfam" id="PF23055">
    <property type="entry name" value="DUF7041"/>
    <property type="match status" value="2"/>
</dbReference>
<feature type="region of interest" description="Disordered" evidence="1">
    <location>
        <begin position="467"/>
        <end position="499"/>
    </location>
</feature>
<dbReference type="PANTHER" id="PTHR33327:SF3">
    <property type="entry name" value="RNA-DIRECTED DNA POLYMERASE"/>
    <property type="match status" value="1"/>
</dbReference>
<evidence type="ECO:0000259" key="2">
    <source>
        <dbReference type="Pfam" id="PF23055"/>
    </source>
</evidence>
<feature type="compositionally biased region" description="Basic residues" evidence="1">
    <location>
        <begin position="221"/>
        <end position="237"/>
    </location>
</feature>
<organism evidence="3 4">
    <name type="scientific">Schistosoma mansoni</name>
    <name type="common">Blood fluke</name>
    <dbReference type="NCBI Taxonomy" id="6183"/>
    <lineage>
        <taxon>Eukaryota</taxon>
        <taxon>Metazoa</taxon>
        <taxon>Spiralia</taxon>
        <taxon>Lophotrochozoa</taxon>
        <taxon>Platyhelminthes</taxon>
        <taxon>Trematoda</taxon>
        <taxon>Digenea</taxon>
        <taxon>Strigeidida</taxon>
        <taxon>Schistosomatoidea</taxon>
        <taxon>Schistosomatidae</taxon>
        <taxon>Schistosoma</taxon>
    </lineage>
</organism>
<proteinExistence type="predicted"/>
<evidence type="ECO:0000256" key="1">
    <source>
        <dbReference type="SAM" id="MobiDB-lite"/>
    </source>
</evidence>
<reference evidence="3" key="1">
    <citation type="journal article" date="2012" name="PLoS Negl. Trop. Dis.">
        <title>A systematically improved high quality genome and transcriptome of the human blood fluke Schistosoma mansoni.</title>
        <authorList>
            <person name="Protasio A.V."/>
            <person name="Tsai I.J."/>
            <person name="Babbage A."/>
            <person name="Nichol S."/>
            <person name="Hunt M."/>
            <person name="Aslett M.A."/>
            <person name="De Silva N."/>
            <person name="Velarde G.S."/>
            <person name="Anderson T.J."/>
            <person name="Clark R.C."/>
            <person name="Davidson C."/>
            <person name="Dillon G.P."/>
            <person name="Holroyd N.E."/>
            <person name="LoVerde P.T."/>
            <person name="Lloyd C."/>
            <person name="McQuillan J."/>
            <person name="Oliveira G."/>
            <person name="Otto T.D."/>
            <person name="Parker-Manuel S.J."/>
            <person name="Quail M.A."/>
            <person name="Wilson R.A."/>
            <person name="Zerlotini A."/>
            <person name="Dunne D.W."/>
            <person name="Berriman M."/>
        </authorList>
    </citation>
    <scope>NUCLEOTIDE SEQUENCE [LARGE SCALE GENOMIC DNA]</scope>
    <source>
        <strain evidence="3">Puerto Rican</strain>
    </source>
</reference>
<reference evidence="4" key="2">
    <citation type="submission" date="2018-12" db="UniProtKB">
        <authorList>
            <consortium name="WormBaseParasite"/>
        </authorList>
    </citation>
    <scope>IDENTIFICATION</scope>
    <source>
        <strain evidence="4">Puerto Rican</strain>
    </source>
</reference>
<dbReference type="STRING" id="6183.A0A3Q0KS16"/>
<evidence type="ECO:0000313" key="4">
    <source>
        <dbReference type="WBParaSite" id="Smp_165450.1"/>
    </source>
</evidence>
<dbReference type="ExpressionAtlas" id="A0A3Q0KS16">
    <property type="expression patterns" value="baseline"/>
</dbReference>
<feature type="compositionally biased region" description="Basic residues" evidence="1">
    <location>
        <begin position="469"/>
        <end position="485"/>
    </location>
</feature>
<dbReference type="PANTHER" id="PTHR33327">
    <property type="entry name" value="ENDONUCLEASE"/>
    <property type="match status" value="1"/>
</dbReference>
<evidence type="ECO:0000313" key="3">
    <source>
        <dbReference type="Proteomes" id="UP000008854"/>
    </source>
</evidence>
<dbReference type="InterPro" id="IPR055469">
    <property type="entry name" value="DUF7041"/>
</dbReference>
<feature type="region of interest" description="Disordered" evidence="1">
    <location>
        <begin position="219"/>
        <end position="246"/>
    </location>
</feature>